<protein>
    <submittedName>
        <fullName evidence="1">---NA</fullName>
    </submittedName>
</protein>
<evidence type="ECO:0000313" key="1">
    <source>
        <dbReference type="EMBL" id="CAB3999110.1"/>
    </source>
</evidence>
<name>A0A7D9I7L6_PARCT</name>
<dbReference type="Proteomes" id="UP001152795">
    <property type="component" value="Unassembled WGS sequence"/>
</dbReference>
<keyword evidence="2" id="KW-1185">Reference proteome</keyword>
<evidence type="ECO:0000313" key="2">
    <source>
        <dbReference type="Proteomes" id="UP001152795"/>
    </source>
</evidence>
<dbReference type="Gene3D" id="3.30.160.60">
    <property type="entry name" value="Classic Zinc Finger"/>
    <property type="match status" value="1"/>
</dbReference>
<reference evidence="1" key="1">
    <citation type="submission" date="2020-04" db="EMBL/GenBank/DDBJ databases">
        <authorList>
            <person name="Alioto T."/>
            <person name="Alioto T."/>
            <person name="Gomez Garrido J."/>
        </authorList>
    </citation>
    <scope>NUCLEOTIDE SEQUENCE</scope>
    <source>
        <strain evidence="1">A484AB</strain>
    </source>
</reference>
<dbReference type="AlphaFoldDB" id="A0A7D9I7L6"/>
<accession>A0A7D9I7L6</accession>
<comment type="caution">
    <text evidence="1">The sequence shown here is derived from an EMBL/GenBank/DDBJ whole genome shotgun (WGS) entry which is preliminary data.</text>
</comment>
<gene>
    <name evidence="1" type="ORF">PACLA_8A002389</name>
</gene>
<proteinExistence type="predicted"/>
<organism evidence="1 2">
    <name type="scientific">Paramuricea clavata</name>
    <name type="common">Red gorgonian</name>
    <name type="synonym">Violescent sea-whip</name>
    <dbReference type="NCBI Taxonomy" id="317549"/>
    <lineage>
        <taxon>Eukaryota</taxon>
        <taxon>Metazoa</taxon>
        <taxon>Cnidaria</taxon>
        <taxon>Anthozoa</taxon>
        <taxon>Octocorallia</taxon>
        <taxon>Malacalcyonacea</taxon>
        <taxon>Plexauridae</taxon>
        <taxon>Paramuricea</taxon>
    </lineage>
</organism>
<dbReference type="EMBL" id="CACRXK020003518">
    <property type="protein sequence ID" value="CAB3999110.1"/>
    <property type="molecule type" value="Genomic_DNA"/>
</dbReference>
<sequence>MRSDKSCCGEFRSQAAKDFLGDAMRLPSQSSVYKGCYNTFLQETMNTSKRFGDAGQPNAEEKALGSCPICPSFSFKSKTEMDRHQSMFHRHQKIPSKEVQRIYCSFEGCGKSFGSESSRMKNMNIHMIIPINRRHSSLHLKTTISPKFKRDENDLHVKINEYLFLLNSKLIEIFLIAGRYCASKDVCSFACARQNLRLQLFQLT</sequence>